<feature type="compositionally biased region" description="Basic and acidic residues" evidence="2">
    <location>
        <begin position="492"/>
        <end position="502"/>
    </location>
</feature>
<evidence type="ECO:0000256" key="1">
    <source>
        <dbReference type="SAM" id="Coils"/>
    </source>
</evidence>
<evidence type="ECO:0000256" key="2">
    <source>
        <dbReference type="SAM" id="MobiDB-lite"/>
    </source>
</evidence>
<feature type="region of interest" description="Disordered" evidence="2">
    <location>
        <begin position="929"/>
        <end position="949"/>
    </location>
</feature>
<evidence type="ECO:0000313" key="3">
    <source>
        <dbReference type="EMBL" id="KWX14302.1"/>
    </source>
</evidence>
<dbReference type="PANTHER" id="PTHR45615">
    <property type="entry name" value="MYOSIN HEAVY CHAIN, NON-MUSCLE"/>
    <property type="match status" value="1"/>
</dbReference>
<evidence type="ECO:0000313" key="4">
    <source>
        <dbReference type="Proteomes" id="UP000070089"/>
    </source>
</evidence>
<keyword evidence="1" id="KW-0175">Coiled coil</keyword>
<proteinExistence type="predicted"/>
<sequence>MHDDTEEPVEEPVSPEPGADGLTDECAKDVIYASGIESPFVLPGDSVIEPGPRGEDQKPHSVPMDQSSISNTTVATLRGTQLLQSRQADNAFLTDFVLDTKLFSSGLDEATLTGSLYHKIDPANRREFSDLILNTKKIVYKSASIVFNKLRGNIDDRKLFVMFESILDCNPKYDHLNPKSTLPIFSPFLEEAEASIYNLILPQLYHEIEATVARTLEADMLRKQTMIEEVEDLRRMVDELQNQLVEFELGVSQSATLNALDRKVLIQRIITLKEQLHWRGRMVPDSSNVQYKPDYMDIKQSRGRSWEEGLEEELDEEAEGMGTDKQLLCLKNRRLLKELEDDVKLLERKIEEKRQLIAQLNAKNELMEAEIKRLTGVLDATDERHRQLRMLKKESDELDRLLAEMHANYDAKMKEMENLQKRYTKGIEEAEQRTAALANKLKSSHRSEQPQTSSSSGSGTSKKNGLEMDKLRDQIEKLSNALAAKDKEIEQLKLGSRKETKTESTQATPLSPHRTTENAESLSALVHQLAEEDSKERSENTRLIAQVKEQSDEIDRLRKQLEQVTAKLSETESALQKERTSEKVPLDDSILSHADSSNRKDHKKASATKSIGCGPDLSLSKGPSNSAGDSISDCKDLTPEEEELLRGIDSSMVFNRALVVKARTVLQAAIDLNKHRAASLKTPTSTAILSTKKRIDDLRQSVVSLLEEREFEGLLDAHREDITDLTTIQNAAKAAKEALCNYRDASVGVNNGVDDDRHGSVGDDWEADGYNAQINRASHAADSILKTRKGTRGFQIHYNSRTIDLNRPDDVFSRLYNLAETTKKKLGEKRKAYLAELSEKEAHRMRYRMQAADTIATVVDTTIGLIGKSLASTTDLTEAKLAVRDTFAELLGAVLSSTDVSASSVAAVIDEVKQKVAVSLASLQKAGASEVTTTSAQLPPPAAAAETSAVPQPILQVSDPSTLSAPNRASLQISSELLRRSTSLSINSTEGLTVQCLSSNDPTPSKDAPCKEDYHPPDMLTGLTASYNPSCIVAPLAPIVTPLELPIYSEDLCTSSALRSFPSRNNQQRPANVSGRTYLFDSFGDVVGFISSAGHITFYGEYAQYSTHNRIISDISDTTCSLLSSRGSSKSSSRVTSRAGSAKQKSSPQYTYMLQKINICDPSLAPHSCHTAAVQTELTLLSNHQSRIDYLSTEDSNFYRHRMVYNYKDMPLGNVFSADLSYQTASATPANTLFSFSANGARPSSNQSASYLTEHGCSIDGAPDTSVRDSVYIEPKQGIKRSSSCIILGGSHHALQSHLITAERDALSDRDSFNYVSGSEPPHLQHLPPSFGDKEENMRLMERRAKSVGERTRRGFQAVDAKTGRLDVSAEEALELEKQLTRLADSSLINPEKIGSTIQKPTLLIYDTDTAPIRYRKAVEYMSGIGGDPKDINIMAVVTESGGMLRNPDAINSLSTRVESTPLPLVDSKSSSAAIHDALAPQIDTVSGDHVCVSPALSVSGAPQPPCACPDSDIISECSVCEDSNSIKANQPGLTESKLGTSLSNETAHKKLLSSFTDLLKKRDDAFLVRSYNTSQMYDSTKKISSDTQSLLTVKVVSNSFEGLPCIASSSRSGSVEPFKALPIQKDRSKSISGTSVMLSPRMKVEDLDAIPLLESKCYLNDVTEKSLMRASATRGSIPSLSALRDSRGNPLIFNDRMVDDAGQLHSINLHKDGWEHMRGSFSSNVMKQQAVNKLKTLTNCSAQLKINSTSNRVTDPPLFVSNTNTSGIPLTKPLPKSIISRGASAGASRRIAQPPESLQPKAPLRPL</sequence>
<feature type="compositionally biased region" description="Basic and acidic residues" evidence="2">
    <location>
        <begin position="575"/>
        <end position="586"/>
    </location>
</feature>
<name>A0A132NX72_GIAIN</name>
<feature type="compositionally biased region" description="Low complexity" evidence="2">
    <location>
        <begin position="1125"/>
        <end position="1142"/>
    </location>
</feature>
<feature type="compositionally biased region" description="Basic and acidic residues" evidence="2">
    <location>
        <begin position="529"/>
        <end position="540"/>
    </location>
</feature>
<reference evidence="3 4" key="1">
    <citation type="journal article" date="2015" name="Mol. Biochem. Parasitol.">
        <title>Identification of polymorphic genes for use in assemblage B genotyping assays through comparative genomics of multiple assemblage B Giardia duodenalis isolates.</title>
        <authorList>
            <person name="Wielinga C."/>
            <person name="Thompson R.C."/>
            <person name="Monis P."/>
            <person name="Ryan U."/>
        </authorList>
    </citation>
    <scope>NUCLEOTIDE SEQUENCE [LARGE SCALE GENOMIC DNA]</scope>
    <source>
        <strain evidence="3 4">BAH15c1</strain>
    </source>
</reference>
<dbReference type="PANTHER" id="PTHR45615:SF80">
    <property type="entry name" value="GRIP DOMAIN-CONTAINING PROTEIN"/>
    <property type="match status" value="1"/>
</dbReference>
<dbReference type="VEuPathDB" id="GiardiaDB:QR46_1691"/>
<feature type="compositionally biased region" description="Low complexity" evidence="2">
    <location>
        <begin position="1782"/>
        <end position="1793"/>
    </location>
</feature>
<feature type="region of interest" description="Disordered" evidence="2">
    <location>
        <begin position="1"/>
        <end position="25"/>
    </location>
</feature>
<feature type="region of interest" description="Disordered" evidence="2">
    <location>
        <begin position="438"/>
        <end position="465"/>
    </location>
</feature>
<gene>
    <name evidence="3" type="ORF">QR46_1691</name>
</gene>
<protein>
    <submittedName>
        <fullName evidence="3">Chromosome segregation protein SMC/ spindle pole protein</fullName>
    </submittedName>
</protein>
<organism evidence="3 4">
    <name type="scientific">Giardia duodenalis assemblage B</name>
    <dbReference type="NCBI Taxonomy" id="1394984"/>
    <lineage>
        <taxon>Eukaryota</taxon>
        <taxon>Metamonada</taxon>
        <taxon>Diplomonadida</taxon>
        <taxon>Hexamitidae</taxon>
        <taxon>Giardiinae</taxon>
        <taxon>Giardia</taxon>
    </lineage>
</organism>
<feature type="region of interest" description="Disordered" evidence="2">
    <location>
        <begin position="1125"/>
        <end position="1146"/>
    </location>
</feature>
<feature type="compositionally biased region" description="Low complexity" evidence="2">
    <location>
        <begin position="449"/>
        <end position="461"/>
    </location>
</feature>
<dbReference type="Proteomes" id="UP000070089">
    <property type="component" value="Unassembled WGS sequence"/>
</dbReference>
<dbReference type="OrthoDB" id="10257338at2759"/>
<accession>A0A132NX72</accession>
<feature type="region of interest" description="Disordered" evidence="2">
    <location>
        <begin position="40"/>
        <end position="67"/>
    </location>
</feature>
<feature type="coiled-coil region" evidence="1">
    <location>
        <begin position="329"/>
        <end position="433"/>
    </location>
</feature>
<feature type="compositionally biased region" description="Acidic residues" evidence="2">
    <location>
        <begin position="1"/>
        <end position="10"/>
    </location>
</feature>
<feature type="coiled-coil region" evidence="1">
    <location>
        <begin position="223"/>
        <end position="250"/>
    </location>
</feature>
<feature type="region of interest" description="Disordered" evidence="2">
    <location>
        <begin position="1782"/>
        <end position="1808"/>
    </location>
</feature>
<comment type="caution">
    <text evidence="3">The sequence shown here is derived from an EMBL/GenBank/DDBJ whole genome shotgun (WGS) entry which is preliminary data.</text>
</comment>
<dbReference type="EMBL" id="JXTI01000037">
    <property type="protein sequence ID" value="KWX14302.1"/>
    <property type="molecule type" value="Genomic_DNA"/>
</dbReference>
<feature type="region of interest" description="Disordered" evidence="2">
    <location>
        <begin position="568"/>
        <end position="635"/>
    </location>
</feature>
<feature type="region of interest" description="Disordered" evidence="2">
    <location>
        <begin position="492"/>
        <end position="553"/>
    </location>
</feature>